<reference evidence="2 3" key="1">
    <citation type="submission" date="2015-08" db="EMBL/GenBank/DDBJ databases">
        <title>Ancestral chromatin configuration constrains chromatin evolution on differentiating sex chromosomes in Drosophila.</title>
        <authorList>
            <person name="Zhou Q."/>
            <person name="Bachtrog D."/>
        </authorList>
    </citation>
    <scope>NUCLEOTIDE SEQUENCE [LARGE SCALE GENOMIC DNA]</scope>
    <source>
        <tissue evidence="2">Whole larvae</tissue>
    </source>
</reference>
<dbReference type="Proteomes" id="UP000494163">
    <property type="component" value="Chromosome 2R"/>
</dbReference>
<dbReference type="AlphaFoldDB" id="A0A0M3QVN8"/>
<name>A0A0M3QVN8_DROBS</name>
<protein>
    <submittedName>
        <fullName evidence="2">Ir56b</fullName>
    </submittedName>
</protein>
<dbReference type="OrthoDB" id="8044407at2759"/>
<evidence type="ECO:0000256" key="1">
    <source>
        <dbReference type="SAM" id="Phobius"/>
    </source>
</evidence>
<keyword evidence="1" id="KW-1133">Transmembrane helix</keyword>
<dbReference type="EMBL" id="CP012524">
    <property type="protein sequence ID" value="ALC42729.1"/>
    <property type="molecule type" value="Genomic_DNA"/>
</dbReference>
<keyword evidence="3" id="KW-1185">Reference proteome</keyword>
<organism evidence="2 3">
    <name type="scientific">Drosophila busckii</name>
    <name type="common">Fruit fly</name>
    <dbReference type="NCBI Taxonomy" id="30019"/>
    <lineage>
        <taxon>Eukaryota</taxon>
        <taxon>Metazoa</taxon>
        <taxon>Ecdysozoa</taxon>
        <taxon>Arthropoda</taxon>
        <taxon>Hexapoda</taxon>
        <taxon>Insecta</taxon>
        <taxon>Pterygota</taxon>
        <taxon>Neoptera</taxon>
        <taxon>Endopterygota</taxon>
        <taxon>Diptera</taxon>
        <taxon>Brachycera</taxon>
        <taxon>Muscomorpha</taxon>
        <taxon>Ephydroidea</taxon>
        <taxon>Drosophilidae</taxon>
        <taxon>Drosophila</taxon>
    </lineage>
</organism>
<keyword evidence="1" id="KW-0472">Membrane</keyword>
<feature type="transmembrane region" description="Helical" evidence="1">
    <location>
        <begin position="75"/>
        <end position="97"/>
    </location>
</feature>
<gene>
    <name evidence="2" type="ORF">Dbus_chr2Rg2308</name>
</gene>
<evidence type="ECO:0000313" key="2">
    <source>
        <dbReference type="EMBL" id="ALC42729.1"/>
    </source>
</evidence>
<evidence type="ECO:0000313" key="3">
    <source>
        <dbReference type="Proteomes" id="UP000494163"/>
    </source>
</evidence>
<dbReference type="STRING" id="30019.A0A0M3QVN8"/>
<keyword evidence="1" id="KW-0812">Transmembrane</keyword>
<sequence>MSQVCFGGLFNAFPMQKNATFAAALDRFMLYVRQAGLWGYWEDMAFIYAVRAEYAMVFLDTYPVEPLNMEFFNTAWIVFVAGIPICCVVYVLEHIWYRWQRRQSRQRQLSCQCPVHGE</sequence>
<accession>A0A0M3QVN8</accession>
<proteinExistence type="predicted"/>